<comment type="catalytic activity">
    <reaction evidence="5">
        <text>glucuronate acceptor + UDP-alpha-D-glucuronate = acceptor beta-D-glucuronoside + UDP + H(+)</text>
        <dbReference type="Rhea" id="RHEA:21032"/>
        <dbReference type="ChEBI" id="CHEBI:15378"/>
        <dbReference type="ChEBI" id="CHEBI:58052"/>
        <dbReference type="ChEBI" id="CHEBI:58223"/>
        <dbReference type="ChEBI" id="CHEBI:132367"/>
        <dbReference type="ChEBI" id="CHEBI:132368"/>
        <dbReference type="EC" id="2.4.1.17"/>
    </reaction>
</comment>
<comment type="subcellular location">
    <subcellularLocation>
        <location evidence="5">Membrane</location>
        <topology evidence="5">Single-pass membrane protein</topology>
    </subcellularLocation>
</comment>
<dbReference type="GO" id="GO:0015020">
    <property type="term" value="F:glucuronosyltransferase activity"/>
    <property type="evidence" value="ECO:0007669"/>
    <property type="project" value="UniProtKB-EC"/>
</dbReference>
<dbReference type="PANTHER" id="PTHR48043:SF159">
    <property type="entry name" value="EG:EG0003.4 PROTEIN-RELATED"/>
    <property type="match status" value="1"/>
</dbReference>
<dbReference type="GO" id="GO:0016020">
    <property type="term" value="C:membrane"/>
    <property type="evidence" value="ECO:0007669"/>
    <property type="project" value="UniProtKB-SubCell"/>
</dbReference>
<feature type="transmembrane region" description="Helical" evidence="5">
    <location>
        <begin position="471"/>
        <end position="490"/>
    </location>
</feature>
<keyword evidence="3 4" id="KW-0808">Transferase</keyword>
<dbReference type="EC" id="2.4.1.17" evidence="5"/>
<dbReference type="Pfam" id="PF00201">
    <property type="entry name" value="UDPGT"/>
    <property type="match status" value="1"/>
</dbReference>
<evidence type="ECO:0000313" key="6">
    <source>
        <dbReference type="EMBL" id="KAJ8924523.1"/>
    </source>
</evidence>
<proteinExistence type="inferred from homology"/>
<dbReference type="Gene3D" id="3.40.50.2000">
    <property type="entry name" value="Glycogen Phosphorylase B"/>
    <property type="match status" value="1"/>
</dbReference>
<keyword evidence="5" id="KW-0812">Transmembrane</keyword>
<comment type="similarity">
    <text evidence="1 4">Belongs to the UDP-glycosyltransferase family.</text>
</comment>
<dbReference type="InterPro" id="IPR002213">
    <property type="entry name" value="UDP_glucos_trans"/>
</dbReference>
<keyword evidence="5" id="KW-0472">Membrane</keyword>
<protein>
    <recommendedName>
        <fullName evidence="5">UDP-glucuronosyltransferase</fullName>
        <ecNumber evidence="5">2.4.1.17</ecNumber>
    </recommendedName>
</protein>
<dbReference type="CDD" id="cd03784">
    <property type="entry name" value="GT1_Gtf-like"/>
    <property type="match status" value="1"/>
</dbReference>
<keyword evidence="5" id="KW-1133">Transmembrane helix</keyword>
<dbReference type="AlphaFoldDB" id="A0AAV8WDD7"/>
<keyword evidence="2 4" id="KW-0328">Glycosyltransferase</keyword>
<gene>
    <name evidence="6" type="ORF">NQ315_007321</name>
</gene>
<organism evidence="6 7">
    <name type="scientific">Exocentrus adspersus</name>
    <dbReference type="NCBI Taxonomy" id="1586481"/>
    <lineage>
        <taxon>Eukaryota</taxon>
        <taxon>Metazoa</taxon>
        <taxon>Ecdysozoa</taxon>
        <taxon>Arthropoda</taxon>
        <taxon>Hexapoda</taxon>
        <taxon>Insecta</taxon>
        <taxon>Pterygota</taxon>
        <taxon>Neoptera</taxon>
        <taxon>Endopterygota</taxon>
        <taxon>Coleoptera</taxon>
        <taxon>Polyphaga</taxon>
        <taxon>Cucujiformia</taxon>
        <taxon>Chrysomeloidea</taxon>
        <taxon>Cerambycidae</taxon>
        <taxon>Lamiinae</taxon>
        <taxon>Acanthocinini</taxon>
        <taxon>Exocentrus</taxon>
    </lineage>
</organism>
<dbReference type="Proteomes" id="UP001159042">
    <property type="component" value="Unassembled WGS sequence"/>
</dbReference>
<evidence type="ECO:0000313" key="7">
    <source>
        <dbReference type="Proteomes" id="UP001159042"/>
    </source>
</evidence>
<dbReference type="PANTHER" id="PTHR48043">
    <property type="entry name" value="EG:EG0003.4 PROTEIN-RELATED"/>
    <property type="match status" value="1"/>
</dbReference>
<evidence type="ECO:0000256" key="5">
    <source>
        <dbReference type="RuleBase" id="RU362059"/>
    </source>
</evidence>
<evidence type="ECO:0000256" key="4">
    <source>
        <dbReference type="RuleBase" id="RU003718"/>
    </source>
</evidence>
<evidence type="ECO:0000256" key="2">
    <source>
        <dbReference type="ARBA" id="ARBA00022676"/>
    </source>
</evidence>
<dbReference type="EMBL" id="JANEYG010000003">
    <property type="protein sequence ID" value="KAJ8924523.1"/>
    <property type="molecule type" value="Genomic_DNA"/>
</dbReference>
<keyword evidence="7" id="KW-1185">Reference proteome</keyword>
<dbReference type="FunFam" id="3.40.50.2000:FF:000050">
    <property type="entry name" value="UDP-glucuronosyltransferase"/>
    <property type="match status" value="1"/>
</dbReference>
<feature type="chain" id="PRO_5043091973" description="UDP-glucuronosyltransferase" evidence="5">
    <location>
        <begin position="21"/>
        <end position="519"/>
    </location>
</feature>
<reference evidence="6 7" key="1">
    <citation type="journal article" date="2023" name="Insect Mol. Biol.">
        <title>Genome sequencing provides insights into the evolution of gene families encoding plant cell wall-degrading enzymes in longhorned beetles.</title>
        <authorList>
            <person name="Shin N.R."/>
            <person name="Okamura Y."/>
            <person name="Kirsch R."/>
            <person name="Pauchet Y."/>
        </authorList>
    </citation>
    <scope>NUCLEOTIDE SEQUENCE [LARGE SCALE GENOMIC DNA]</scope>
    <source>
        <strain evidence="6">EAD_L_NR</strain>
    </source>
</reference>
<name>A0AAV8WDD7_9CUCU</name>
<feature type="signal peptide" evidence="5">
    <location>
        <begin position="1"/>
        <end position="20"/>
    </location>
</feature>
<sequence>MRILSITLFVISEILVLARCKKILGIYSHPGKSHQVLGEVILKKLAERGHNITMVSAYPLKTPVENYKDVFLDGFLEDINADGSIYLEMEKHDLQNFMGTYELIRRFTNKTFAHPAMQSLIKSGDKFDLIVMDWFCKDAELFYGNIFEAPIILTSSFGTQNELNYLINNPEPYSYVPASGFAYTDEMGFLDRLGNTLAVLFVEAFLFRNEIQQQMILDRYFDNAPRIWELRRNIDLIFTNAHPTFETPRPYLPNIIPIGGVHVQEPQLLPLNIQEFLDSAQNGAVYFSLGSHMKTSELPEDILYNIVRAFSKVQQKVLLKWEKDEKPKLPLNVMVGKWMPQNSILAHPNVKVFITHGGLMSKIEAIHYATPMIGIPVFGDQKTNVIHSVQEGIAVQLSLSELSEKALVSAINEIINNSSYSRNIQKKSNLLRDQPMVPIDTAIYWAEFVMRHNGSKHLQNKSMRLNKFQNLLLDVALTLIGVLVLIVFIFRKVFVFALKLPISATVIRTRTRKIKLKEN</sequence>
<evidence type="ECO:0000256" key="3">
    <source>
        <dbReference type="ARBA" id="ARBA00022679"/>
    </source>
</evidence>
<evidence type="ECO:0000256" key="1">
    <source>
        <dbReference type="ARBA" id="ARBA00009995"/>
    </source>
</evidence>
<dbReference type="InterPro" id="IPR050271">
    <property type="entry name" value="UDP-glycosyltransferase"/>
</dbReference>
<accession>A0AAV8WDD7</accession>
<dbReference type="PROSITE" id="PS00375">
    <property type="entry name" value="UDPGT"/>
    <property type="match status" value="1"/>
</dbReference>
<comment type="caution">
    <text evidence="6">The sequence shown here is derived from an EMBL/GenBank/DDBJ whole genome shotgun (WGS) entry which is preliminary data.</text>
</comment>
<keyword evidence="5" id="KW-0732">Signal</keyword>
<dbReference type="SUPFAM" id="SSF53756">
    <property type="entry name" value="UDP-Glycosyltransferase/glycogen phosphorylase"/>
    <property type="match status" value="1"/>
</dbReference>
<dbReference type="InterPro" id="IPR035595">
    <property type="entry name" value="UDP_glycos_trans_CS"/>
</dbReference>